<sequence>MSTIQSQSSPATLLWDHQDLIPLQKNLGDEDLILLLTPAAAPLDQSLANASDPFEPLGKALALAHPWIRHVPYTKERGITGIHVAFIKRARVVIFVLTGFSTEEGLFQLELAEVAREVCEERPLVLVACCEVSEKGAREYGFPTIIQCPGYFAADLQAVAVLLTSEPPTTTEATPTAGNSPPPPTWSLLKWDYDRDLPETHALWEACLPSKFHLDRSTLGSLLKRDGYAMHYMVREPNQGQAVGFCATFTTFTDSSGDRLIGSVAAIIVHKGFRGQGVGRFLHDEVVRKFETIRGVGIIQLGSTFPRLLYGLPAPETNTEWFEKRGWNMKESTPRNGRRVLDWLLRFADYPVPDLASAGLTFRPCQLTDYQKVVEMVNKESQKRYGFGWYDQYAKTMDSCYMNDIVVGLEGENLVAAAITYFPNNGSPCGADIPWPASIGQSIGGVSCICIKGRTQSNPCWLTLTDS</sequence>
<dbReference type="OrthoDB" id="47059at2759"/>
<organism evidence="2 3">
    <name type="scientific">Fusarium mundagurra</name>
    <dbReference type="NCBI Taxonomy" id="1567541"/>
    <lineage>
        <taxon>Eukaryota</taxon>
        <taxon>Fungi</taxon>
        <taxon>Dikarya</taxon>
        <taxon>Ascomycota</taxon>
        <taxon>Pezizomycotina</taxon>
        <taxon>Sordariomycetes</taxon>
        <taxon>Hypocreomycetidae</taxon>
        <taxon>Hypocreales</taxon>
        <taxon>Nectriaceae</taxon>
        <taxon>Fusarium</taxon>
        <taxon>Fusarium fujikuroi species complex</taxon>
    </lineage>
</organism>
<dbReference type="Proteomes" id="UP000544331">
    <property type="component" value="Unassembled WGS sequence"/>
</dbReference>
<evidence type="ECO:0000259" key="1">
    <source>
        <dbReference type="Pfam" id="PF00583"/>
    </source>
</evidence>
<proteinExistence type="predicted"/>
<reference evidence="2 3" key="1">
    <citation type="submission" date="2020-05" db="EMBL/GenBank/DDBJ databases">
        <title>Identification and distribution of gene clusters putatively required for synthesis of sphingolipid metabolism inhibitors in phylogenetically diverse species of the filamentous fungus Fusarium.</title>
        <authorList>
            <person name="Kim H.-S."/>
            <person name="Busman M."/>
            <person name="Brown D.W."/>
            <person name="Divon H."/>
            <person name="Uhlig S."/>
            <person name="Proctor R.H."/>
        </authorList>
    </citation>
    <scope>NUCLEOTIDE SEQUENCE [LARGE SCALE GENOMIC DNA]</scope>
    <source>
        <strain evidence="2 3">NRRL 66235</strain>
    </source>
</reference>
<dbReference type="AlphaFoldDB" id="A0A8H6D0A2"/>
<keyword evidence="3" id="KW-1185">Reference proteome</keyword>
<dbReference type="Gene3D" id="3.40.630.30">
    <property type="match status" value="1"/>
</dbReference>
<dbReference type="SUPFAM" id="SSF55729">
    <property type="entry name" value="Acyl-CoA N-acyltransferases (Nat)"/>
    <property type="match status" value="1"/>
</dbReference>
<comment type="caution">
    <text evidence="2">The sequence shown here is derived from an EMBL/GenBank/DDBJ whole genome shotgun (WGS) entry which is preliminary data.</text>
</comment>
<feature type="domain" description="N-acetyltransferase" evidence="1">
    <location>
        <begin position="228"/>
        <end position="299"/>
    </location>
</feature>
<protein>
    <submittedName>
        <fullName evidence="2">Beta-n-acetylglucosaminidase</fullName>
    </submittedName>
</protein>
<accession>A0A8H6D0A2</accession>
<dbReference type="CDD" id="cd04301">
    <property type="entry name" value="NAT_SF"/>
    <property type="match status" value="1"/>
</dbReference>
<dbReference type="InterPro" id="IPR016181">
    <property type="entry name" value="Acyl_CoA_acyltransferase"/>
</dbReference>
<dbReference type="InterPro" id="IPR000182">
    <property type="entry name" value="GNAT_dom"/>
</dbReference>
<dbReference type="Pfam" id="PF00583">
    <property type="entry name" value="Acetyltransf_1"/>
    <property type="match status" value="1"/>
</dbReference>
<evidence type="ECO:0000313" key="3">
    <source>
        <dbReference type="Proteomes" id="UP000544331"/>
    </source>
</evidence>
<evidence type="ECO:0000313" key="2">
    <source>
        <dbReference type="EMBL" id="KAF5699551.1"/>
    </source>
</evidence>
<gene>
    <name evidence="2" type="ORF">FMUND_14718</name>
</gene>
<dbReference type="EMBL" id="JAAOAN010000797">
    <property type="protein sequence ID" value="KAF5699551.1"/>
    <property type="molecule type" value="Genomic_DNA"/>
</dbReference>
<name>A0A8H6D0A2_9HYPO</name>
<dbReference type="GO" id="GO:0016747">
    <property type="term" value="F:acyltransferase activity, transferring groups other than amino-acyl groups"/>
    <property type="evidence" value="ECO:0007669"/>
    <property type="project" value="InterPro"/>
</dbReference>